<organism evidence="2 3">
    <name type="scientific">Haladaptatus litoreus</name>
    <dbReference type="NCBI Taxonomy" id="553468"/>
    <lineage>
        <taxon>Archaea</taxon>
        <taxon>Methanobacteriati</taxon>
        <taxon>Methanobacteriota</taxon>
        <taxon>Stenosarchaea group</taxon>
        <taxon>Halobacteria</taxon>
        <taxon>Halobacteriales</taxon>
        <taxon>Haladaptataceae</taxon>
        <taxon>Haladaptatus</taxon>
    </lineage>
</organism>
<proteinExistence type="predicted"/>
<dbReference type="NCBIfam" id="TIGR04354">
    <property type="entry name" value="amphi-Trp"/>
    <property type="match status" value="1"/>
</dbReference>
<accession>A0A1N7CJ73</accession>
<sequence length="79" mass="8720">MSEKILHEEKTPREEVADRLQAIAHELREGGDANIDVGNKTVTLSPADSVGYEIGTRESSSVLRGSRESVTVKLDWKPE</sequence>
<dbReference type="OrthoDB" id="270530at2157"/>
<dbReference type="Proteomes" id="UP000186914">
    <property type="component" value="Unassembled WGS sequence"/>
</dbReference>
<feature type="domain" description="Amphi-Trp" evidence="1">
    <location>
        <begin position="5"/>
        <end position="78"/>
    </location>
</feature>
<reference evidence="3" key="1">
    <citation type="submission" date="2017-01" db="EMBL/GenBank/DDBJ databases">
        <authorList>
            <person name="Varghese N."/>
            <person name="Submissions S."/>
        </authorList>
    </citation>
    <scope>NUCLEOTIDE SEQUENCE [LARGE SCALE GENOMIC DNA]</scope>
    <source>
        <strain evidence="3">CGMCC 1.7737</strain>
    </source>
</reference>
<dbReference type="AlphaFoldDB" id="A0A1N7CJ73"/>
<name>A0A1N7CJ73_9EURY</name>
<keyword evidence="3" id="KW-1185">Reference proteome</keyword>
<protein>
    <submittedName>
        <fullName evidence="2">Amphi-Trp domain-containing protein</fullName>
    </submittedName>
</protein>
<evidence type="ECO:0000259" key="1">
    <source>
        <dbReference type="Pfam" id="PF20068"/>
    </source>
</evidence>
<dbReference type="RefSeq" id="WP_076431017.1">
    <property type="nucleotide sequence ID" value="NZ_FTNO01000003.1"/>
</dbReference>
<dbReference type="EMBL" id="FTNO01000003">
    <property type="protein sequence ID" value="SIR63573.1"/>
    <property type="molecule type" value="Genomic_DNA"/>
</dbReference>
<dbReference type="Pfam" id="PF20068">
    <property type="entry name" value="Amphi-Trp"/>
    <property type="match status" value="1"/>
</dbReference>
<gene>
    <name evidence="2" type="ORF">SAMN05421858_3037</name>
</gene>
<evidence type="ECO:0000313" key="2">
    <source>
        <dbReference type="EMBL" id="SIR63573.1"/>
    </source>
</evidence>
<evidence type="ECO:0000313" key="3">
    <source>
        <dbReference type="Proteomes" id="UP000186914"/>
    </source>
</evidence>
<dbReference type="InterPro" id="IPR027598">
    <property type="entry name" value="Amphi-Trp_dom"/>
</dbReference>